<keyword evidence="6 8" id="KW-0472">Membrane</keyword>
<keyword evidence="12" id="KW-0675">Receptor</keyword>
<dbReference type="PROSITE" id="PS52016">
    <property type="entry name" value="TONB_DEPENDENT_REC_3"/>
    <property type="match status" value="1"/>
</dbReference>
<evidence type="ECO:0000256" key="5">
    <source>
        <dbReference type="ARBA" id="ARBA00023077"/>
    </source>
</evidence>
<evidence type="ECO:0000256" key="6">
    <source>
        <dbReference type="ARBA" id="ARBA00023136"/>
    </source>
</evidence>
<dbReference type="PANTHER" id="PTHR30069">
    <property type="entry name" value="TONB-DEPENDENT OUTER MEMBRANE RECEPTOR"/>
    <property type="match status" value="1"/>
</dbReference>
<gene>
    <name evidence="12" type="ORF">ABK905_18770</name>
</gene>
<sequence length="688" mass="74833">MLNKLSLAKVLPDYRGIARLASLLTLAVINSAAGQPLPPEDREESRRELDDADVITVSAPRGSPLTVVTSPRAPRQPVPASDGAGYLKTIPGFSQVRNGGTNGDPVFRGMFGSRLKILASGAEILGACPGRMDAPTSYISPESFDLLTLVKGPQTVLWGPGASAGVVRFERTRPHFETGGVGADAGLLAGSNQRFDKNIDARVGNAEGYLQLIGTQSRAGDYRDGAHQRVPSRWDKWSGDLALGWTPDTDTLVEFSGGKSDGEARYAGRGMDGSRFRHERLGARFEKQGIGEVLDKVEAQLYYGYANHVMDNTSLRTPVRPSSCCCCKSTRQAASGAKRKNLDRRTVGGRVMTDWLWRDLKLQSGVDAQGDSHRGKTNGMWYKDAHFADYGLFGELTRYTDGPGRYIGGARVDSRRAKKYANGGGQDRSALTPAGFIRYEHRPAASPFMFYAGLGYTDRFPDYWELFSPSVGPGGGDPFGRLQSEKTRQIDVGAHYSGQTVNGWVSAYLGRVDDFILIKYDPQNANRSQADNTDAIITGGEAGLEFSLSNHWKTDAALAYAWGKNSRDGRPLPQMPPLEARFGLMYERERWSAAGLWRVVSSQHRVALNEGNVAGKDYAAGAGFAVLSANVAFKPTDRVKISSGIDNIFNKRYSEHLNLAGNSGFGYSANEPVNEPGRTVWAKLNVSF</sequence>
<protein>
    <submittedName>
        <fullName evidence="12">TonB-dependent copper receptor</fullName>
    </submittedName>
</protein>
<dbReference type="InterPro" id="IPR012910">
    <property type="entry name" value="Plug_dom"/>
</dbReference>
<dbReference type="InterPro" id="IPR036942">
    <property type="entry name" value="Beta-barrel_TonB_sf"/>
</dbReference>
<feature type="domain" description="TonB-dependent receptor plug" evidence="11">
    <location>
        <begin position="64"/>
        <end position="166"/>
    </location>
</feature>
<dbReference type="Gene3D" id="2.40.170.20">
    <property type="entry name" value="TonB-dependent receptor, beta-barrel domain"/>
    <property type="match status" value="1"/>
</dbReference>
<dbReference type="GO" id="GO:0015344">
    <property type="term" value="F:siderophore uptake transmembrane transporter activity"/>
    <property type="evidence" value="ECO:0007669"/>
    <property type="project" value="TreeGrafter"/>
</dbReference>
<evidence type="ECO:0000256" key="1">
    <source>
        <dbReference type="ARBA" id="ARBA00004571"/>
    </source>
</evidence>
<keyword evidence="2 8" id="KW-0813">Transport</keyword>
<dbReference type="InterPro" id="IPR037066">
    <property type="entry name" value="Plug_dom_sf"/>
</dbReference>
<dbReference type="CDD" id="cd01347">
    <property type="entry name" value="ligand_gated_channel"/>
    <property type="match status" value="1"/>
</dbReference>
<evidence type="ECO:0000256" key="4">
    <source>
        <dbReference type="ARBA" id="ARBA00022692"/>
    </source>
</evidence>
<dbReference type="SUPFAM" id="SSF56935">
    <property type="entry name" value="Porins"/>
    <property type="match status" value="1"/>
</dbReference>
<dbReference type="PANTHER" id="PTHR30069:SF49">
    <property type="entry name" value="OUTER MEMBRANE PROTEIN C"/>
    <property type="match status" value="1"/>
</dbReference>
<dbReference type="Gene3D" id="2.170.130.10">
    <property type="entry name" value="TonB-dependent receptor, plug domain"/>
    <property type="match status" value="1"/>
</dbReference>
<dbReference type="GO" id="GO:0009279">
    <property type="term" value="C:cell outer membrane"/>
    <property type="evidence" value="ECO:0007669"/>
    <property type="project" value="UniProtKB-SubCell"/>
</dbReference>
<feature type="domain" description="TonB-dependent receptor-like beta-barrel" evidence="10">
    <location>
        <begin position="220"/>
        <end position="648"/>
    </location>
</feature>
<keyword evidence="4 8" id="KW-0812">Transmembrane</keyword>
<evidence type="ECO:0000259" key="11">
    <source>
        <dbReference type="Pfam" id="PF07715"/>
    </source>
</evidence>
<reference evidence="12" key="1">
    <citation type="submission" date="2024-06" db="EMBL/GenBank/DDBJ databases">
        <authorList>
            <person name="Coelho C."/>
            <person name="Bento M."/>
            <person name="Garcia E."/>
            <person name="Camelo A."/>
            <person name="Brandao I."/>
            <person name="Espirito Santo C."/>
            <person name="Trovao J."/>
            <person name="Verissimo A."/>
            <person name="Costa J."/>
            <person name="Tiago I."/>
        </authorList>
    </citation>
    <scope>NUCLEOTIDE SEQUENCE</scope>
    <source>
        <strain evidence="12">KWT182</strain>
    </source>
</reference>
<keyword evidence="3 8" id="KW-1134">Transmembrane beta strand</keyword>
<keyword evidence="5 9" id="KW-0798">TonB box</keyword>
<dbReference type="InterPro" id="IPR000531">
    <property type="entry name" value="Beta-barrel_TonB"/>
</dbReference>
<dbReference type="InterPro" id="IPR010100">
    <property type="entry name" value="TonB-dep_Cu_rcpt"/>
</dbReference>
<dbReference type="GO" id="GO:0044718">
    <property type="term" value="P:siderophore transmembrane transport"/>
    <property type="evidence" value="ECO:0007669"/>
    <property type="project" value="TreeGrafter"/>
</dbReference>
<evidence type="ECO:0000256" key="3">
    <source>
        <dbReference type="ARBA" id="ARBA00022452"/>
    </source>
</evidence>
<keyword evidence="7 8" id="KW-0998">Cell outer membrane</keyword>
<dbReference type="Pfam" id="PF07715">
    <property type="entry name" value="Plug"/>
    <property type="match status" value="1"/>
</dbReference>
<dbReference type="InterPro" id="IPR039426">
    <property type="entry name" value="TonB-dep_rcpt-like"/>
</dbReference>
<comment type="similarity">
    <text evidence="8 9">Belongs to the TonB-dependent receptor family.</text>
</comment>
<dbReference type="Pfam" id="PF00593">
    <property type="entry name" value="TonB_dep_Rec_b-barrel"/>
    <property type="match status" value="1"/>
</dbReference>
<evidence type="ECO:0000259" key="10">
    <source>
        <dbReference type="Pfam" id="PF00593"/>
    </source>
</evidence>
<dbReference type="EMBL" id="CP157947">
    <property type="protein sequence ID" value="XBS68659.1"/>
    <property type="molecule type" value="Genomic_DNA"/>
</dbReference>
<proteinExistence type="inferred from homology"/>
<accession>A0AAU7Q6I6</accession>
<evidence type="ECO:0000256" key="9">
    <source>
        <dbReference type="RuleBase" id="RU003357"/>
    </source>
</evidence>
<evidence type="ECO:0000313" key="12">
    <source>
        <dbReference type="EMBL" id="XBS68659.1"/>
    </source>
</evidence>
<name>A0AAU7Q6I6_9GAMM</name>
<organism evidence="12">
    <name type="scientific">Acerihabitans sp. KWT182</name>
    <dbReference type="NCBI Taxonomy" id="3157919"/>
    <lineage>
        <taxon>Bacteria</taxon>
        <taxon>Pseudomonadati</taxon>
        <taxon>Pseudomonadota</taxon>
        <taxon>Gammaproteobacteria</taxon>
        <taxon>Enterobacterales</taxon>
        <taxon>Pectobacteriaceae</taxon>
        <taxon>Acerihabitans</taxon>
    </lineage>
</organism>
<comment type="subcellular location">
    <subcellularLocation>
        <location evidence="1 8">Cell outer membrane</location>
        <topology evidence="1 8">Multi-pass membrane protein</topology>
    </subcellularLocation>
</comment>
<evidence type="ECO:0000256" key="8">
    <source>
        <dbReference type="PROSITE-ProRule" id="PRU01360"/>
    </source>
</evidence>
<evidence type="ECO:0000256" key="7">
    <source>
        <dbReference type="ARBA" id="ARBA00023237"/>
    </source>
</evidence>
<dbReference type="NCBIfam" id="TIGR01778">
    <property type="entry name" value="TonB-copper"/>
    <property type="match status" value="1"/>
</dbReference>
<evidence type="ECO:0000256" key="2">
    <source>
        <dbReference type="ARBA" id="ARBA00022448"/>
    </source>
</evidence>
<dbReference type="AlphaFoldDB" id="A0AAU7Q6I6"/>